<evidence type="ECO:0000313" key="3">
    <source>
        <dbReference type="Proteomes" id="UP000828390"/>
    </source>
</evidence>
<dbReference type="AlphaFoldDB" id="A0A9D4KYD7"/>
<evidence type="ECO:0000313" key="2">
    <source>
        <dbReference type="EMBL" id="KAH3848423.1"/>
    </source>
</evidence>
<gene>
    <name evidence="2" type="ORF">DPMN_090786</name>
</gene>
<keyword evidence="3" id="KW-1185">Reference proteome</keyword>
<name>A0A9D4KYD7_DREPO</name>
<reference evidence="2" key="1">
    <citation type="journal article" date="2019" name="bioRxiv">
        <title>The Genome of the Zebra Mussel, Dreissena polymorpha: A Resource for Invasive Species Research.</title>
        <authorList>
            <person name="McCartney M.A."/>
            <person name="Auch B."/>
            <person name="Kono T."/>
            <person name="Mallez S."/>
            <person name="Zhang Y."/>
            <person name="Obille A."/>
            <person name="Becker A."/>
            <person name="Abrahante J.E."/>
            <person name="Garbe J."/>
            <person name="Badalamenti J.P."/>
            <person name="Herman A."/>
            <person name="Mangelson H."/>
            <person name="Liachko I."/>
            <person name="Sullivan S."/>
            <person name="Sone E.D."/>
            <person name="Koren S."/>
            <person name="Silverstein K.A.T."/>
            <person name="Beckman K.B."/>
            <person name="Gohl D.M."/>
        </authorList>
    </citation>
    <scope>NUCLEOTIDE SEQUENCE</scope>
    <source>
        <strain evidence="2">Duluth1</strain>
        <tissue evidence="2">Whole animal</tissue>
    </source>
</reference>
<comment type="caution">
    <text evidence="2">The sequence shown here is derived from an EMBL/GenBank/DDBJ whole genome shotgun (WGS) entry which is preliminary data.</text>
</comment>
<proteinExistence type="predicted"/>
<feature type="compositionally biased region" description="Basic and acidic residues" evidence="1">
    <location>
        <begin position="40"/>
        <end position="49"/>
    </location>
</feature>
<feature type="region of interest" description="Disordered" evidence="1">
    <location>
        <begin position="23"/>
        <end position="68"/>
    </location>
</feature>
<feature type="compositionally biased region" description="Polar residues" evidence="1">
    <location>
        <begin position="51"/>
        <end position="61"/>
    </location>
</feature>
<dbReference type="Proteomes" id="UP000828390">
    <property type="component" value="Unassembled WGS sequence"/>
</dbReference>
<protein>
    <submittedName>
        <fullName evidence="2">Uncharacterized protein</fullName>
    </submittedName>
</protein>
<sequence>MEVAMLLLDSYDAYKVMLRRKKQEPLAKSTPQKPETQETQEEKILHGESSEPVSITGQSEISGLHPISSKPFRDQLCLSLSSSVDSSNDEENSDEDYEPSSDICMRFCQSFNKKVPGGQNEFQLRLLADKPLSTVLGLAKSDPRRISRNIAPVEPPSKKELIEQFKSRYSKNY</sequence>
<evidence type="ECO:0000256" key="1">
    <source>
        <dbReference type="SAM" id="MobiDB-lite"/>
    </source>
</evidence>
<reference evidence="2" key="2">
    <citation type="submission" date="2020-11" db="EMBL/GenBank/DDBJ databases">
        <authorList>
            <person name="McCartney M.A."/>
            <person name="Auch B."/>
            <person name="Kono T."/>
            <person name="Mallez S."/>
            <person name="Becker A."/>
            <person name="Gohl D.M."/>
            <person name="Silverstein K.A.T."/>
            <person name="Koren S."/>
            <person name="Bechman K.B."/>
            <person name="Herman A."/>
            <person name="Abrahante J.E."/>
            <person name="Garbe J."/>
        </authorList>
    </citation>
    <scope>NUCLEOTIDE SEQUENCE</scope>
    <source>
        <strain evidence="2">Duluth1</strain>
        <tissue evidence="2">Whole animal</tissue>
    </source>
</reference>
<dbReference type="EMBL" id="JAIWYP010000003">
    <property type="protein sequence ID" value="KAH3848423.1"/>
    <property type="molecule type" value="Genomic_DNA"/>
</dbReference>
<organism evidence="2 3">
    <name type="scientific">Dreissena polymorpha</name>
    <name type="common">Zebra mussel</name>
    <name type="synonym">Mytilus polymorpha</name>
    <dbReference type="NCBI Taxonomy" id="45954"/>
    <lineage>
        <taxon>Eukaryota</taxon>
        <taxon>Metazoa</taxon>
        <taxon>Spiralia</taxon>
        <taxon>Lophotrochozoa</taxon>
        <taxon>Mollusca</taxon>
        <taxon>Bivalvia</taxon>
        <taxon>Autobranchia</taxon>
        <taxon>Heteroconchia</taxon>
        <taxon>Euheterodonta</taxon>
        <taxon>Imparidentia</taxon>
        <taxon>Neoheterodontei</taxon>
        <taxon>Myida</taxon>
        <taxon>Dreissenoidea</taxon>
        <taxon>Dreissenidae</taxon>
        <taxon>Dreissena</taxon>
    </lineage>
</organism>
<accession>A0A9D4KYD7</accession>